<feature type="compositionally biased region" description="Low complexity" evidence="1">
    <location>
        <begin position="322"/>
        <end position="341"/>
    </location>
</feature>
<feature type="region of interest" description="Disordered" evidence="1">
    <location>
        <begin position="308"/>
        <end position="351"/>
    </location>
</feature>
<organism evidence="2 3">
    <name type="scientific">Puccinia coronata f. sp. avenae</name>
    <dbReference type="NCBI Taxonomy" id="200324"/>
    <lineage>
        <taxon>Eukaryota</taxon>
        <taxon>Fungi</taxon>
        <taxon>Dikarya</taxon>
        <taxon>Basidiomycota</taxon>
        <taxon>Pucciniomycotina</taxon>
        <taxon>Pucciniomycetes</taxon>
        <taxon>Pucciniales</taxon>
        <taxon>Pucciniaceae</taxon>
        <taxon>Puccinia</taxon>
    </lineage>
</organism>
<proteinExistence type="predicted"/>
<evidence type="ECO:0000256" key="1">
    <source>
        <dbReference type="SAM" id="MobiDB-lite"/>
    </source>
</evidence>
<dbReference type="AlphaFoldDB" id="A0A2N5VCR9"/>
<evidence type="ECO:0000313" key="2">
    <source>
        <dbReference type="EMBL" id="PLW47798.1"/>
    </source>
</evidence>
<evidence type="ECO:0000313" key="3">
    <source>
        <dbReference type="Proteomes" id="UP000235392"/>
    </source>
</evidence>
<accession>A0A2N5VCR9</accession>
<feature type="compositionally biased region" description="Polar residues" evidence="1">
    <location>
        <begin position="342"/>
        <end position="351"/>
    </location>
</feature>
<gene>
    <name evidence="2" type="ORF">PCASD_04362</name>
</gene>
<dbReference type="Proteomes" id="UP000235392">
    <property type="component" value="Unassembled WGS sequence"/>
</dbReference>
<protein>
    <submittedName>
        <fullName evidence="2">Uncharacterized protein</fullName>
    </submittedName>
</protein>
<name>A0A2N5VCR9_9BASI</name>
<dbReference type="EMBL" id="PGCI01000028">
    <property type="protein sequence ID" value="PLW47798.1"/>
    <property type="molecule type" value="Genomic_DNA"/>
</dbReference>
<comment type="caution">
    <text evidence="2">The sequence shown here is derived from an EMBL/GenBank/DDBJ whole genome shotgun (WGS) entry which is preliminary data.</text>
</comment>
<sequence>MGVTGASHAPKEKPVAGRVAGAGFLSRLWHQPSLAWAVRREFRLAICWGRCVYGVNEYFVVANGHKKEAGRDRLRKPCLGTGIRRLGDLADSTDKILTTKRAQVRVSLTAYGASQQDYAVVAEDLFFNASIQLWHKRTWRRNSGEVGWESRKQQLSQTDCLATPGTRLLTSCQRSARDSGHMGGSKSMAPSTCEDAPSPIHLMRGGSPRSLCHNLRQADPLPSIPHEPWQEDEVNALGYSVRFNGARWHALNHASCFTPLMPPRTLVPTRQELLEAFEILLACQHLIHLALAASDRLELTHLANLSNEQPSIDESAGEDSQPTDSTASGASSATTSLPAPTNDDTAYATSL</sequence>
<reference evidence="2 3" key="1">
    <citation type="submission" date="2017-11" db="EMBL/GenBank/DDBJ databases">
        <title>De novo assembly and phasing of dikaryotic genomes from two isolates of Puccinia coronata f. sp. avenae, the causal agent of oat crown rust.</title>
        <authorList>
            <person name="Miller M.E."/>
            <person name="Zhang Y."/>
            <person name="Omidvar V."/>
            <person name="Sperschneider J."/>
            <person name="Schwessinger B."/>
            <person name="Raley C."/>
            <person name="Palmer J.M."/>
            <person name="Garnica D."/>
            <person name="Upadhyaya N."/>
            <person name="Rathjen J."/>
            <person name="Taylor J.M."/>
            <person name="Park R.F."/>
            <person name="Dodds P.N."/>
            <person name="Hirsch C.D."/>
            <person name="Kianian S.F."/>
            <person name="Figueroa M."/>
        </authorList>
    </citation>
    <scope>NUCLEOTIDE SEQUENCE [LARGE SCALE GENOMIC DNA]</scope>
    <source>
        <strain evidence="2">12SD80</strain>
    </source>
</reference>